<keyword evidence="3" id="KW-1185">Reference proteome</keyword>
<dbReference type="EMBL" id="JAQNDN010000018">
    <property type="protein sequence ID" value="MDC0671870.1"/>
    <property type="molecule type" value="Genomic_DNA"/>
</dbReference>
<keyword evidence="1" id="KW-1133">Transmembrane helix</keyword>
<feature type="transmembrane region" description="Helical" evidence="1">
    <location>
        <begin position="7"/>
        <end position="26"/>
    </location>
</feature>
<evidence type="ECO:0000313" key="3">
    <source>
        <dbReference type="Proteomes" id="UP001217838"/>
    </source>
</evidence>
<dbReference type="Proteomes" id="UP001217838">
    <property type="component" value="Unassembled WGS sequence"/>
</dbReference>
<evidence type="ECO:0000256" key="1">
    <source>
        <dbReference type="SAM" id="Phobius"/>
    </source>
</evidence>
<organism evidence="2 3">
    <name type="scientific">Nannocystis radixulma</name>
    <dbReference type="NCBI Taxonomy" id="2995305"/>
    <lineage>
        <taxon>Bacteria</taxon>
        <taxon>Pseudomonadati</taxon>
        <taxon>Myxococcota</taxon>
        <taxon>Polyangia</taxon>
        <taxon>Nannocystales</taxon>
        <taxon>Nannocystaceae</taxon>
        <taxon>Nannocystis</taxon>
    </lineage>
</organism>
<dbReference type="RefSeq" id="WP_272002700.1">
    <property type="nucleotide sequence ID" value="NZ_JAQNDN010000018.1"/>
</dbReference>
<feature type="transmembrane region" description="Helical" evidence="1">
    <location>
        <begin position="38"/>
        <end position="57"/>
    </location>
</feature>
<gene>
    <name evidence="2" type="ORF">POL58_29265</name>
</gene>
<sequence length="95" mass="10954">MKKFAPLLILVVFTLFSVVVVLRHGYFGFITLALREPWAMQMLLDLAIALFLVAGWLRRDARTRGIEAWPYLVALPFLGSISPLAYLVHRRLRTR</sequence>
<feature type="transmembrane region" description="Helical" evidence="1">
    <location>
        <begin position="69"/>
        <end position="88"/>
    </location>
</feature>
<protein>
    <recommendedName>
        <fullName evidence="4">DUF2834 domain-containing protein</fullName>
    </recommendedName>
</protein>
<reference evidence="2 3" key="1">
    <citation type="submission" date="2022-11" db="EMBL/GenBank/DDBJ databases">
        <title>Minimal conservation of predation-associated metabolite biosynthetic gene clusters underscores biosynthetic potential of Myxococcota including descriptions for ten novel species: Archangium lansinium sp. nov., Myxococcus landrumus sp. nov., Nannocystis bai.</title>
        <authorList>
            <person name="Ahearne A."/>
            <person name="Stevens C."/>
            <person name="Dowd S."/>
        </authorList>
    </citation>
    <scope>NUCLEOTIDE SEQUENCE [LARGE SCALE GENOMIC DNA]</scope>
    <source>
        <strain evidence="2 3">NCELM</strain>
    </source>
</reference>
<name>A0ABT5BCL2_9BACT</name>
<keyword evidence="1" id="KW-0472">Membrane</keyword>
<evidence type="ECO:0000313" key="2">
    <source>
        <dbReference type="EMBL" id="MDC0671870.1"/>
    </source>
</evidence>
<evidence type="ECO:0008006" key="4">
    <source>
        <dbReference type="Google" id="ProtNLM"/>
    </source>
</evidence>
<comment type="caution">
    <text evidence="2">The sequence shown here is derived from an EMBL/GenBank/DDBJ whole genome shotgun (WGS) entry which is preliminary data.</text>
</comment>
<proteinExistence type="predicted"/>
<accession>A0ABT5BCL2</accession>
<keyword evidence="1" id="KW-0812">Transmembrane</keyword>